<dbReference type="InterPro" id="IPR026516">
    <property type="entry name" value="THAP1/10"/>
</dbReference>
<evidence type="ECO:0000259" key="6">
    <source>
        <dbReference type="PROSITE" id="PS50950"/>
    </source>
</evidence>
<dbReference type="GO" id="GO:0000978">
    <property type="term" value="F:RNA polymerase II cis-regulatory region sequence-specific DNA binding"/>
    <property type="evidence" value="ECO:0007669"/>
    <property type="project" value="TreeGrafter"/>
</dbReference>
<evidence type="ECO:0000313" key="8">
    <source>
        <dbReference type="Proteomes" id="UP000271974"/>
    </source>
</evidence>
<proteinExistence type="predicted"/>
<keyword evidence="4 5" id="KW-0238">DNA-binding</keyword>
<dbReference type="PROSITE" id="PS50950">
    <property type="entry name" value="ZF_THAP"/>
    <property type="match status" value="1"/>
</dbReference>
<dbReference type="EMBL" id="RQTK01000387">
    <property type="protein sequence ID" value="RUS80499.1"/>
    <property type="molecule type" value="Genomic_DNA"/>
</dbReference>
<evidence type="ECO:0000256" key="5">
    <source>
        <dbReference type="PROSITE-ProRule" id="PRU00309"/>
    </source>
</evidence>
<feature type="domain" description="THAP-type" evidence="6">
    <location>
        <begin position="12"/>
        <end position="98"/>
    </location>
</feature>
<organism evidence="7 8">
    <name type="scientific">Elysia chlorotica</name>
    <name type="common">Eastern emerald elysia</name>
    <name type="synonym">Sea slug</name>
    <dbReference type="NCBI Taxonomy" id="188477"/>
    <lineage>
        <taxon>Eukaryota</taxon>
        <taxon>Metazoa</taxon>
        <taxon>Spiralia</taxon>
        <taxon>Lophotrochozoa</taxon>
        <taxon>Mollusca</taxon>
        <taxon>Gastropoda</taxon>
        <taxon>Heterobranchia</taxon>
        <taxon>Euthyneura</taxon>
        <taxon>Panpulmonata</taxon>
        <taxon>Sacoglossa</taxon>
        <taxon>Placobranchoidea</taxon>
        <taxon>Plakobranchidae</taxon>
        <taxon>Elysia</taxon>
    </lineage>
</organism>
<sequence length="100" mass="11759">MCDPDMVLSVKKGKMCVAYGCSNQDADPALRGKFSFHQFPFRWGDQYVKEWTLKIKRENFSASKYMVVCSEHFENSCFEYQNFTGRRQLKRGSIPTIFKH</sequence>
<name>A0A433TG43_ELYCH</name>
<dbReference type="GO" id="GO:0008270">
    <property type="term" value="F:zinc ion binding"/>
    <property type="evidence" value="ECO:0007669"/>
    <property type="project" value="UniProtKB-KW"/>
</dbReference>
<dbReference type="SUPFAM" id="SSF57716">
    <property type="entry name" value="Glucocorticoid receptor-like (DNA-binding domain)"/>
    <property type="match status" value="1"/>
</dbReference>
<dbReference type="GO" id="GO:0006357">
    <property type="term" value="P:regulation of transcription by RNA polymerase II"/>
    <property type="evidence" value="ECO:0007669"/>
    <property type="project" value="TreeGrafter"/>
</dbReference>
<dbReference type="OrthoDB" id="6122312at2759"/>
<keyword evidence="8" id="KW-1185">Reference proteome</keyword>
<dbReference type="STRING" id="188477.A0A433TG43"/>
<evidence type="ECO:0000256" key="3">
    <source>
        <dbReference type="ARBA" id="ARBA00022833"/>
    </source>
</evidence>
<accession>A0A433TG43</accession>
<dbReference type="AlphaFoldDB" id="A0A433TG43"/>
<dbReference type="Proteomes" id="UP000271974">
    <property type="component" value="Unassembled WGS sequence"/>
</dbReference>
<feature type="non-terminal residue" evidence="7">
    <location>
        <position position="100"/>
    </location>
</feature>
<keyword evidence="1" id="KW-0479">Metal-binding</keyword>
<evidence type="ECO:0000313" key="7">
    <source>
        <dbReference type="EMBL" id="RUS80499.1"/>
    </source>
</evidence>
<comment type="caution">
    <text evidence="7">The sequence shown here is derived from an EMBL/GenBank/DDBJ whole genome shotgun (WGS) entry which is preliminary data.</text>
</comment>
<reference evidence="7 8" key="1">
    <citation type="submission" date="2019-01" db="EMBL/GenBank/DDBJ databases">
        <title>A draft genome assembly of the solar-powered sea slug Elysia chlorotica.</title>
        <authorList>
            <person name="Cai H."/>
            <person name="Li Q."/>
            <person name="Fang X."/>
            <person name="Li J."/>
            <person name="Curtis N.E."/>
            <person name="Altenburger A."/>
            <person name="Shibata T."/>
            <person name="Feng M."/>
            <person name="Maeda T."/>
            <person name="Schwartz J.A."/>
            <person name="Shigenobu S."/>
            <person name="Lundholm N."/>
            <person name="Nishiyama T."/>
            <person name="Yang H."/>
            <person name="Hasebe M."/>
            <person name="Li S."/>
            <person name="Pierce S.K."/>
            <person name="Wang J."/>
        </authorList>
    </citation>
    <scope>NUCLEOTIDE SEQUENCE [LARGE SCALE GENOMIC DNA]</scope>
    <source>
        <strain evidence="7">EC2010</strain>
        <tissue evidence="7">Whole organism of an adult</tissue>
    </source>
</reference>
<dbReference type="Pfam" id="PF05485">
    <property type="entry name" value="THAP"/>
    <property type="match status" value="1"/>
</dbReference>
<keyword evidence="3" id="KW-0862">Zinc</keyword>
<evidence type="ECO:0000256" key="2">
    <source>
        <dbReference type="ARBA" id="ARBA00022771"/>
    </source>
</evidence>
<gene>
    <name evidence="7" type="ORF">EGW08_011720</name>
</gene>
<dbReference type="SMART" id="SM00980">
    <property type="entry name" value="THAP"/>
    <property type="match status" value="1"/>
</dbReference>
<dbReference type="GO" id="GO:0005634">
    <property type="term" value="C:nucleus"/>
    <property type="evidence" value="ECO:0007669"/>
    <property type="project" value="TreeGrafter"/>
</dbReference>
<evidence type="ECO:0000256" key="1">
    <source>
        <dbReference type="ARBA" id="ARBA00022723"/>
    </source>
</evidence>
<dbReference type="InterPro" id="IPR006612">
    <property type="entry name" value="THAP_Znf"/>
</dbReference>
<dbReference type="PANTHER" id="PTHR46600:SF7">
    <property type="entry name" value="SI:DKEY-228B2.6-RELATED"/>
    <property type="match status" value="1"/>
</dbReference>
<keyword evidence="2 5" id="KW-0863">Zinc-finger</keyword>
<dbReference type="PANTHER" id="PTHR46600">
    <property type="entry name" value="THAP DOMAIN-CONTAINING"/>
    <property type="match status" value="1"/>
</dbReference>
<evidence type="ECO:0000256" key="4">
    <source>
        <dbReference type="ARBA" id="ARBA00023125"/>
    </source>
</evidence>
<dbReference type="GO" id="GO:0003700">
    <property type="term" value="F:DNA-binding transcription factor activity"/>
    <property type="evidence" value="ECO:0007669"/>
    <property type="project" value="TreeGrafter"/>
</dbReference>
<protein>
    <recommendedName>
        <fullName evidence="6">THAP-type domain-containing protein</fullName>
    </recommendedName>
</protein>